<dbReference type="AlphaFoldDB" id="A0A9X2BEN2"/>
<evidence type="ECO:0000313" key="1">
    <source>
        <dbReference type="EMBL" id="MCK6258806.1"/>
    </source>
</evidence>
<name>A0A9X2BEN2_9BACL</name>
<accession>A0A9X2BEN2</accession>
<proteinExistence type="predicted"/>
<keyword evidence="2" id="KW-1185">Reference proteome</keyword>
<evidence type="ECO:0008006" key="3">
    <source>
        <dbReference type="Google" id="ProtNLM"/>
    </source>
</evidence>
<protein>
    <recommendedName>
        <fullName evidence="3">Phenylalanyl-tRNA synthetase subunit beta</fullName>
    </recommendedName>
</protein>
<dbReference type="RefSeq" id="WP_248254047.1">
    <property type="nucleotide sequence ID" value="NZ_JAIWJX010000002.1"/>
</dbReference>
<sequence>MMKWVVVFVLLIGGIGYFAYNAIVNFSANKLVDQVATQIVDSKDVDKLMDDPEVAQYAKKSGDLDALAAKRNLPFHTKEDALKTVIKKVGMDDLKDMKNKALDGVSPQERREIEATLNEKLTPKEMEALKLVALKEIKKRQE</sequence>
<reference evidence="1" key="1">
    <citation type="submission" date="2021-09" db="EMBL/GenBank/DDBJ databases">
        <title>Genome analysis of Fictibacillus sp. KIGAM418 isolated from marine sediment.</title>
        <authorList>
            <person name="Seo M.-J."/>
            <person name="Cho E.-S."/>
            <person name="Hwang C.Y."/>
        </authorList>
    </citation>
    <scope>NUCLEOTIDE SEQUENCE</scope>
    <source>
        <strain evidence="1">KIGAM418</strain>
    </source>
</reference>
<organism evidence="1 2">
    <name type="scientific">Fictibacillus marinisediminis</name>
    <dbReference type="NCBI Taxonomy" id="2878389"/>
    <lineage>
        <taxon>Bacteria</taxon>
        <taxon>Bacillati</taxon>
        <taxon>Bacillota</taxon>
        <taxon>Bacilli</taxon>
        <taxon>Bacillales</taxon>
        <taxon>Fictibacillaceae</taxon>
        <taxon>Fictibacillus</taxon>
    </lineage>
</organism>
<gene>
    <name evidence="1" type="ORF">LCY76_19750</name>
</gene>
<evidence type="ECO:0000313" key="2">
    <source>
        <dbReference type="Proteomes" id="UP001139011"/>
    </source>
</evidence>
<comment type="caution">
    <text evidence="1">The sequence shown here is derived from an EMBL/GenBank/DDBJ whole genome shotgun (WGS) entry which is preliminary data.</text>
</comment>
<dbReference type="Proteomes" id="UP001139011">
    <property type="component" value="Unassembled WGS sequence"/>
</dbReference>
<dbReference type="EMBL" id="JAIWJX010000002">
    <property type="protein sequence ID" value="MCK6258806.1"/>
    <property type="molecule type" value="Genomic_DNA"/>
</dbReference>